<dbReference type="KEGG" id="pmm:PMM2051"/>
<keyword evidence="1" id="KW-0472">Membrane</keyword>
<sequence>MTNLGLELLILTVLLIYFGVFMTQNIYEQYEKAYLRKTIFCSKSKSDPYCIAE</sequence>
<gene>
    <name evidence="2" type="ordered locus">PMM2051</name>
</gene>
<dbReference type="Proteomes" id="UP000001026">
    <property type="component" value="Chromosome"/>
</dbReference>
<organism evidence="2 3">
    <name type="scientific">Prochlorococcus marinus subsp. pastoris (strain CCMP1986 / NIES-2087 / MED4)</name>
    <dbReference type="NCBI Taxonomy" id="59919"/>
    <lineage>
        <taxon>Bacteria</taxon>
        <taxon>Bacillati</taxon>
        <taxon>Cyanobacteriota</taxon>
        <taxon>Cyanophyceae</taxon>
        <taxon>Synechococcales</taxon>
        <taxon>Prochlorococcaceae</taxon>
        <taxon>Prochlorococcus</taxon>
    </lineage>
</organism>
<evidence type="ECO:0000313" key="3">
    <source>
        <dbReference type="Proteomes" id="UP000001026"/>
    </source>
</evidence>
<feature type="transmembrane region" description="Helical" evidence="1">
    <location>
        <begin position="6"/>
        <end position="27"/>
    </location>
</feature>
<evidence type="ECO:0000256" key="1">
    <source>
        <dbReference type="SAM" id="Phobius"/>
    </source>
</evidence>
<name>B9ER31_PROMP</name>
<keyword evidence="1" id="KW-0812">Transmembrane</keyword>
<keyword evidence="1" id="KW-1133">Transmembrane helix</keyword>
<reference evidence="2 3" key="1">
    <citation type="journal article" date="2003" name="Nature">
        <title>Genome divergence in two Prochlorococcus ecotypes reflects oceanic niche differentiation.</title>
        <authorList>
            <person name="Rocap G."/>
            <person name="Larimer F.W."/>
            <person name="Lamerdin J.E."/>
            <person name="Malfatti S."/>
            <person name="Chain P."/>
            <person name="Ahlgren N.A."/>
            <person name="Arellano A."/>
            <person name="Coleman M."/>
            <person name="Hauser L."/>
            <person name="Hess W.R."/>
            <person name="Johnson Z.I."/>
            <person name="Land M.L."/>
            <person name="Lindell D."/>
            <person name="Post A.F."/>
            <person name="Regala W."/>
            <person name="Shah M."/>
            <person name="Shaw S.L."/>
            <person name="Steglich C."/>
            <person name="Sullivan M.B."/>
            <person name="Ting C.S."/>
            <person name="Tolonen A."/>
            <person name="Webb E.A."/>
            <person name="Zinser E.R."/>
            <person name="Chisholm S.W."/>
        </authorList>
    </citation>
    <scope>NUCLEOTIDE SEQUENCE [LARGE SCALE GENOMIC DNA]</scope>
    <source>
        <strain evidence="3">CCMP1986 / NIES-2087 / MED4</strain>
    </source>
</reference>
<dbReference type="HOGENOM" id="CLU_3083518_0_0_3"/>
<protein>
    <submittedName>
        <fullName evidence="2">Uncharacterized protein</fullName>
    </submittedName>
</protein>
<dbReference type="EMBL" id="BX548174">
    <property type="protein sequence ID" value="CAX37117.1"/>
    <property type="molecule type" value="Genomic_DNA"/>
</dbReference>
<accession>B9ER31</accession>
<proteinExistence type="predicted"/>
<evidence type="ECO:0000313" key="2">
    <source>
        <dbReference type="EMBL" id="CAX37117.1"/>
    </source>
</evidence>
<dbReference type="AlphaFoldDB" id="B9ER31"/>